<evidence type="ECO:0000313" key="1">
    <source>
        <dbReference type="EMBL" id="SDY82963.1"/>
    </source>
</evidence>
<reference evidence="2" key="1">
    <citation type="submission" date="2016-10" db="EMBL/GenBank/DDBJ databases">
        <authorList>
            <person name="Varghese N."/>
            <person name="Submissions S."/>
        </authorList>
    </citation>
    <scope>NUCLEOTIDE SEQUENCE [LARGE SCALE GENOMIC DNA]</scope>
    <source>
        <strain evidence="2">DSM 100420</strain>
    </source>
</reference>
<dbReference type="RefSeq" id="WP_092643699.1">
    <property type="nucleotide sequence ID" value="NZ_FNPX01000003.1"/>
</dbReference>
<dbReference type="STRING" id="1244108.SAMN05444004_103247"/>
<evidence type="ECO:0000313" key="2">
    <source>
        <dbReference type="Proteomes" id="UP000198914"/>
    </source>
</evidence>
<dbReference type="EMBL" id="FNPX01000003">
    <property type="protein sequence ID" value="SDY82963.1"/>
    <property type="molecule type" value="Genomic_DNA"/>
</dbReference>
<dbReference type="Proteomes" id="UP000198914">
    <property type="component" value="Unassembled WGS sequence"/>
</dbReference>
<accession>A0A1H3N2J0</accession>
<dbReference type="AlphaFoldDB" id="A0A1H3N2J0"/>
<keyword evidence="2" id="KW-1185">Reference proteome</keyword>
<organism evidence="1 2">
    <name type="scientific">Jannaschia faecimaris</name>
    <dbReference type="NCBI Taxonomy" id="1244108"/>
    <lineage>
        <taxon>Bacteria</taxon>
        <taxon>Pseudomonadati</taxon>
        <taxon>Pseudomonadota</taxon>
        <taxon>Alphaproteobacteria</taxon>
        <taxon>Rhodobacterales</taxon>
        <taxon>Roseobacteraceae</taxon>
        <taxon>Jannaschia</taxon>
    </lineage>
</organism>
<proteinExistence type="predicted"/>
<sequence>MWGPLITLRRKLRPLPTVAWVFLFRRVWRRRERKPLFHFALPPTGFNQDILVREPDPAKALAMAKTHGSKHLDPLGEITAMREADRRDFKDDAVISYTQRRHFGLPDPRGHI</sequence>
<protein>
    <submittedName>
        <fullName evidence="1">Uncharacterized protein</fullName>
    </submittedName>
</protein>
<gene>
    <name evidence="1" type="ORF">SAMN05444004_103247</name>
</gene>
<name>A0A1H3N2J0_9RHOB</name>